<name>A0ABS9DLW1_9ACTN</name>
<dbReference type="EMBL" id="JAKGCU010000013">
    <property type="protein sequence ID" value="MCF3939562.1"/>
    <property type="molecule type" value="Genomic_DNA"/>
</dbReference>
<dbReference type="Proteomes" id="UP001108089">
    <property type="component" value="Unassembled WGS sequence"/>
</dbReference>
<reference evidence="1" key="1">
    <citation type="submission" date="2022-01" db="EMBL/GenBank/DDBJ databases">
        <title>Gordonia xiamenensis sp. nov., isolated from surface seawater in Xiamen.</title>
        <authorList>
            <person name="He Y.F."/>
        </authorList>
    </citation>
    <scope>NUCLEOTIDE SEQUENCE</scope>
    <source>
        <strain evidence="1">GW1C4-4</strain>
    </source>
</reference>
<sequence>MPEFDLVAEFFAEYGATVLTDGEQDVVRSWCVSALPATGSPDDTYFRACTVNAGRMEVAYLQFRDDGEGRWLLGCIYVRRTHFLKSVGHSVPVLRELYDALDFDPDVRFKAARLGGSQDALRIYFDLTDPESVAQLENLPWRESARVLVDHLRCGALMPKWSDAHSRDLANLLTGQITTSSSEL</sequence>
<organism evidence="1 2">
    <name type="scientific">Gordonia tangerina</name>
    <dbReference type="NCBI Taxonomy" id="2911060"/>
    <lineage>
        <taxon>Bacteria</taxon>
        <taxon>Bacillati</taxon>
        <taxon>Actinomycetota</taxon>
        <taxon>Actinomycetes</taxon>
        <taxon>Mycobacteriales</taxon>
        <taxon>Gordoniaceae</taxon>
        <taxon>Gordonia</taxon>
    </lineage>
</organism>
<accession>A0ABS9DLW1</accession>
<dbReference type="RefSeq" id="WP_235724293.1">
    <property type="nucleotide sequence ID" value="NZ_JAKGCU010000013.1"/>
</dbReference>
<evidence type="ECO:0000313" key="1">
    <source>
        <dbReference type="EMBL" id="MCF3939562.1"/>
    </source>
</evidence>
<comment type="caution">
    <text evidence="1">The sequence shown here is derived from an EMBL/GenBank/DDBJ whole genome shotgun (WGS) entry which is preliminary data.</text>
</comment>
<protein>
    <submittedName>
        <fullName evidence="1">Uncharacterized protein</fullName>
    </submittedName>
</protein>
<keyword evidence="2" id="KW-1185">Reference proteome</keyword>
<proteinExistence type="predicted"/>
<gene>
    <name evidence="1" type="ORF">L1892_14380</name>
</gene>
<evidence type="ECO:0000313" key="2">
    <source>
        <dbReference type="Proteomes" id="UP001108089"/>
    </source>
</evidence>